<reference evidence="2" key="3">
    <citation type="submission" date="2023-05" db="EMBL/GenBank/DDBJ databases">
        <authorList>
            <person name="Smith C.H."/>
        </authorList>
    </citation>
    <scope>NUCLEOTIDE SEQUENCE</scope>
    <source>
        <strain evidence="2">CHS0354</strain>
        <tissue evidence="2">Mantle</tissue>
    </source>
</reference>
<keyword evidence="3" id="KW-1185">Reference proteome</keyword>
<comment type="caution">
    <text evidence="2">The sequence shown here is derived from an EMBL/GenBank/DDBJ whole genome shotgun (WGS) entry which is preliminary data.</text>
</comment>
<accession>A0AAE0S0U2</accession>
<evidence type="ECO:0000313" key="3">
    <source>
        <dbReference type="Proteomes" id="UP001195483"/>
    </source>
</evidence>
<dbReference type="Proteomes" id="UP001195483">
    <property type="component" value="Unassembled WGS sequence"/>
</dbReference>
<evidence type="ECO:0000313" key="2">
    <source>
        <dbReference type="EMBL" id="KAK3583143.1"/>
    </source>
</evidence>
<name>A0AAE0S0U2_9BIVA</name>
<evidence type="ECO:0000256" key="1">
    <source>
        <dbReference type="SAM" id="Coils"/>
    </source>
</evidence>
<reference evidence="2" key="1">
    <citation type="journal article" date="2021" name="Genome Biol. Evol.">
        <title>A High-Quality Reference Genome for a Parasitic Bivalve with Doubly Uniparental Inheritance (Bivalvia: Unionida).</title>
        <authorList>
            <person name="Smith C.H."/>
        </authorList>
    </citation>
    <scope>NUCLEOTIDE SEQUENCE</scope>
    <source>
        <strain evidence="2">CHS0354</strain>
    </source>
</reference>
<feature type="coiled-coil region" evidence="1">
    <location>
        <begin position="189"/>
        <end position="219"/>
    </location>
</feature>
<dbReference type="AlphaFoldDB" id="A0AAE0S0U2"/>
<sequence>METIYIANIRQSCVETVVFDQVKYFTKLSATLARVYGVEKKSTCSKVLRDLIKIQETQVVPPVTMKLMDSIKTAAFGGSKPCEISEKDNKINASVEKEEMFTPTLVKKWNRRIENMHKTIKSHQQVVTQLQVVQELTKHYMGAGGNVVQNKKETILSKKTKSQSKLQKTIDNFKDNQSQYWSMKYWQLIAEENKLRQNLKQDEAKLRKDIEKRVELEIQKGLTNQEKICQAKQICEIDSSKVAHDIFNFTSNVYAIKLPPSSGCFKKPTPPPELLIPCEERSEFALAYGPSNRSARRRNLGLSENIYVTCVTSEKTGTTGHLNIREGQMIKQKLTSFDGKLAFGWCRTRKFSPKRWGFYSTSSVSGAVKSDENN</sequence>
<proteinExistence type="predicted"/>
<dbReference type="EMBL" id="JAEAOA010001664">
    <property type="protein sequence ID" value="KAK3583143.1"/>
    <property type="molecule type" value="Genomic_DNA"/>
</dbReference>
<gene>
    <name evidence="2" type="ORF">CHS0354_027547</name>
</gene>
<reference evidence="2" key="2">
    <citation type="journal article" date="2021" name="Genome Biol. Evol.">
        <title>Developing a high-quality reference genome for a parasitic bivalve with doubly uniparental inheritance (Bivalvia: Unionida).</title>
        <authorList>
            <person name="Smith C.H."/>
        </authorList>
    </citation>
    <scope>NUCLEOTIDE SEQUENCE</scope>
    <source>
        <strain evidence="2">CHS0354</strain>
        <tissue evidence="2">Mantle</tissue>
    </source>
</reference>
<protein>
    <submittedName>
        <fullName evidence="2">Uncharacterized protein</fullName>
    </submittedName>
</protein>
<keyword evidence="1" id="KW-0175">Coiled coil</keyword>
<organism evidence="2 3">
    <name type="scientific">Potamilus streckersoni</name>
    <dbReference type="NCBI Taxonomy" id="2493646"/>
    <lineage>
        <taxon>Eukaryota</taxon>
        <taxon>Metazoa</taxon>
        <taxon>Spiralia</taxon>
        <taxon>Lophotrochozoa</taxon>
        <taxon>Mollusca</taxon>
        <taxon>Bivalvia</taxon>
        <taxon>Autobranchia</taxon>
        <taxon>Heteroconchia</taxon>
        <taxon>Palaeoheterodonta</taxon>
        <taxon>Unionida</taxon>
        <taxon>Unionoidea</taxon>
        <taxon>Unionidae</taxon>
        <taxon>Ambleminae</taxon>
        <taxon>Lampsilini</taxon>
        <taxon>Potamilus</taxon>
    </lineage>
</organism>